<reference evidence="3 4" key="1">
    <citation type="submission" date="2022-12" db="EMBL/GenBank/DDBJ databases">
        <title>Chitinophagaceae gen. sp. nov., a new member of the family Chitinophagaceae, isolated from soil in a chemical factory.</title>
        <authorList>
            <person name="Ke Z."/>
        </authorList>
    </citation>
    <scope>NUCLEOTIDE SEQUENCE [LARGE SCALE GENOMIC DNA]</scope>
    <source>
        <strain evidence="3 4">LY-5</strain>
    </source>
</reference>
<feature type="chain" id="PRO_5045526213" evidence="2">
    <location>
        <begin position="24"/>
        <end position="129"/>
    </location>
</feature>
<dbReference type="PROSITE" id="PS51257">
    <property type="entry name" value="PROKAR_LIPOPROTEIN"/>
    <property type="match status" value="1"/>
</dbReference>
<dbReference type="EMBL" id="JAQGEF010000007">
    <property type="protein sequence ID" value="MDA3614614.1"/>
    <property type="molecule type" value="Genomic_DNA"/>
</dbReference>
<protein>
    <submittedName>
        <fullName evidence="3">Uncharacterized protein</fullName>
    </submittedName>
</protein>
<keyword evidence="4" id="KW-1185">Reference proteome</keyword>
<evidence type="ECO:0000256" key="2">
    <source>
        <dbReference type="SAM" id="SignalP"/>
    </source>
</evidence>
<organism evidence="3 4">
    <name type="scientific">Polluticaenibacter yanchengensis</name>
    <dbReference type="NCBI Taxonomy" id="3014562"/>
    <lineage>
        <taxon>Bacteria</taxon>
        <taxon>Pseudomonadati</taxon>
        <taxon>Bacteroidota</taxon>
        <taxon>Chitinophagia</taxon>
        <taxon>Chitinophagales</taxon>
        <taxon>Chitinophagaceae</taxon>
        <taxon>Polluticaenibacter</taxon>
    </lineage>
</organism>
<evidence type="ECO:0000313" key="3">
    <source>
        <dbReference type="EMBL" id="MDA3614614.1"/>
    </source>
</evidence>
<feature type="signal peptide" evidence="2">
    <location>
        <begin position="1"/>
        <end position="23"/>
    </location>
</feature>
<dbReference type="Proteomes" id="UP001210231">
    <property type="component" value="Unassembled WGS sequence"/>
</dbReference>
<proteinExistence type="predicted"/>
<comment type="caution">
    <text evidence="3">The sequence shown here is derived from an EMBL/GenBank/DDBJ whole genome shotgun (WGS) entry which is preliminary data.</text>
</comment>
<name>A0ABT4UIF5_9BACT</name>
<accession>A0ABT4UIF5</accession>
<feature type="region of interest" description="Disordered" evidence="1">
    <location>
        <begin position="23"/>
        <end position="50"/>
    </location>
</feature>
<gene>
    <name evidence="3" type="ORF">O3P16_07325</name>
</gene>
<keyword evidence="2" id="KW-0732">Signal</keyword>
<feature type="compositionally biased region" description="Polar residues" evidence="1">
    <location>
        <begin position="23"/>
        <end position="42"/>
    </location>
</feature>
<dbReference type="RefSeq" id="WP_407030940.1">
    <property type="nucleotide sequence ID" value="NZ_JAQGEF010000007.1"/>
</dbReference>
<evidence type="ECO:0000313" key="4">
    <source>
        <dbReference type="Proteomes" id="UP001210231"/>
    </source>
</evidence>
<sequence length="129" mass="13879">MKRSIILGAVALSLIIASCGDSANKTNTESTPTEIQPATPENTEMKDENTNKEIEVSGKIIKIENGKDGYMATLDIGDGKTYVATISVVNLQKSNSEYKAHKEGETITVKGPSWTDDAGIIYIKAESLK</sequence>
<evidence type="ECO:0000256" key="1">
    <source>
        <dbReference type="SAM" id="MobiDB-lite"/>
    </source>
</evidence>